<dbReference type="GO" id="GO:0016020">
    <property type="term" value="C:membrane"/>
    <property type="evidence" value="ECO:0007669"/>
    <property type="project" value="TreeGrafter"/>
</dbReference>
<dbReference type="EMBL" id="JAKLMC020000002">
    <property type="protein sequence ID" value="KAK5958132.1"/>
    <property type="molecule type" value="Genomic_DNA"/>
</dbReference>
<gene>
    <name evidence="10" type="ORF">OHC33_001322</name>
</gene>
<evidence type="ECO:0000256" key="6">
    <source>
        <dbReference type="ARBA" id="ARBA00023136"/>
    </source>
</evidence>
<keyword evidence="11" id="KW-1185">Reference proteome</keyword>
<dbReference type="InterPro" id="IPR011701">
    <property type="entry name" value="MFS"/>
</dbReference>
<comment type="similarity">
    <text evidence="2">Belongs to the major facilitator superfamily.</text>
</comment>
<dbReference type="AlphaFoldDB" id="A0AAN8ISF2"/>
<dbReference type="PANTHER" id="PTHR23514">
    <property type="entry name" value="BYPASS OF STOP CODON PROTEIN 6"/>
    <property type="match status" value="1"/>
</dbReference>
<evidence type="ECO:0000256" key="1">
    <source>
        <dbReference type="ARBA" id="ARBA00004127"/>
    </source>
</evidence>
<evidence type="ECO:0000256" key="4">
    <source>
        <dbReference type="ARBA" id="ARBA00022692"/>
    </source>
</evidence>
<comment type="subcellular location">
    <subcellularLocation>
        <location evidence="1">Endomembrane system</location>
        <topology evidence="1">Multi-pass membrane protein</topology>
    </subcellularLocation>
</comment>
<feature type="transmembrane region" description="Helical" evidence="8">
    <location>
        <begin position="276"/>
        <end position="299"/>
    </location>
</feature>
<keyword evidence="5 8" id="KW-1133">Transmembrane helix</keyword>
<evidence type="ECO:0000256" key="7">
    <source>
        <dbReference type="SAM" id="MobiDB-lite"/>
    </source>
</evidence>
<feature type="transmembrane region" description="Helical" evidence="8">
    <location>
        <begin position="420"/>
        <end position="442"/>
    </location>
</feature>
<dbReference type="PROSITE" id="PS50850">
    <property type="entry name" value="MFS"/>
    <property type="match status" value="1"/>
</dbReference>
<feature type="transmembrane region" description="Helical" evidence="8">
    <location>
        <begin position="360"/>
        <end position="379"/>
    </location>
</feature>
<keyword evidence="4 8" id="KW-0812">Transmembrane</keyword>
<feature type="transmembrane region" description="Helical" evidence="8">
    <location>
        <begin position="319"/>
        <end position="339"/>
    </location>
</feature>
<feature type="domain" description="Major facilitator superfamily (MFS) profile" evidence="9">
    <location>
        <begin position="74"/>
        <end position="472"/>
    </location>
</feature>
<feature type="transmembrane region" description="Helical" evidence="8">
    <location>
        <begin position="79"/>
        <end position="99"/>
    </location>
</feature>
<dbReference type="InterPro" id="IPR020846">
    <property type="entry name" value="MFS_dom"/>
</dbReference>
<protein>
    <recommendedName>
        <fullName evidence="9">Major facilitator superfamily (MFS) profile domain-containing protein</fullName>
    </recommendedName>
</protein>
<feature type="transmembrane region" description="Helical" evidence="8">
    <location>
        <begin position="194"/>
        <end position="214"/>
    </location>
</feature>
<dbReference type="GO" id="GO:0012505">
    <property type="term" value="C:endomembrane system"/>
    <property type="evidence" value="ECO:0007669"/>
    <property type="project" value="UniProtKB-SubCell"/>
</dbReference>
<feature type="transmembrane region" description="Helical" evidence="8">
    <location>
        <begin position="385"/>
        <end position="408"/>
    </location>
</feature>
<evidence type="ECO:0000256" key="8">
    <source>
        <dbReference type="SAM" id="Phobius"/>
    </source>
</evidence>
<keyword evidence="3" id="KW-0813">Transport</keyword>
<comment type="caution">
    <text evidence="10">The sequence shown here is derived from an EMBL/GenBank/DDBJ whole genome shotgun (WGS) entry which is preliminary data.</text>
</comment>
<feature type="region of interest" description="Disordered" evidence="7">
    <location>
        <begin position="1"/>
        <end position="60"/>
    </location>
</feature>
<evidence type="ECO:0000259" key="9">
    <source>
        <dbReference type="PROSITE" id="PS50850"/>
    </source>
</evidence>
<name>A0AAN8ISF2_9EURO</name>
<sequence length="478" mass="52006">MNEEKTVVEKPQAQPNIQLRSLNDKTAQQFSSSRTSLDQDDQGLNDPEQTRSPSSEAGLLPLQRWNKPRGNIARFASSFYSMFVFGLSDAAYGALLPYLEEYYNLSYTVVSLIFLCPFAGYAIAAFTNSWFHHKFGQRGIALVAPCCHVTAYIVMSQHPPWAVVVLFTCLAGFGNGLIDAAWSSWAGHMVAGNVLEGILHAFYALGCTFSPLIATSMIVQSGLPWYYFYYMMIGLSSMALLVSGATFWSKTGEVYAREYPREDGTSSTKMALKNKVTWLCCVFFLIYVGAEVALGGWIVSFMLHVRHATPYASGIIGTGFWAGMTVGRSVLGVVTHFMIEVTNRPDKGDVISRLRLTERSIVAVYLSCAIGLQLLFWLVPSILASAIAVAFLGVFLGPVFPSGIIMATKLLPGHLHVPSVGFSTALGGTGGAVFPFVVGAIAQAKGVGVLQPIILAMLAVLLLVWLCFPRLKTRSHSD</sequence>
<dbReference type="Gene3D" id="1.20.1250.20">
    <property type="entry name" value="MFS general substrate transporter like domains"/>
    <property type="match status" value="2"/>
</dbReference>
<reference evidence="10 11" key="1">
    <citation type="submission" date="2022-12" db="EMBL/GenBank/DDBJ databases">
        <title>Genomic features and morphological characterization of a novel Knufia sp. strain isolated from spacecraft assembly facility.</title>
        <authorList>
            <person name="Teixeira M."/>
            <person name="Chander A.M."/>
            <person name="Stajich J.E."/>
            <person name="Venkateswaran K."/>
        </authorList>
    </citation>
    <scope>NUCLEOTIDE SEQUENCE [LARGE SCALE GENOMIC DNA]</scope>
    <source>
        <strain evidence="10 11">FJI-L2-BK-P2</strain>
    </source>
</reference>
<evidence type="ECO:0000256" key="5">
    <source>
        <dbReference type="ARBA" id="ARBA00022989"/>
    </source>
</evidence>
<dbReference type="SUPFAM" id="SSF103473">
    <property type="entry name" value="MFS general substrate transporter"/>
    <property type="match status" value="1"/>
</dbReference>
<dbReference type="GO" id="GO:0022857">
    <property type="term" value="F:transmembrane transporter activity"/>
    <property type="evidence" value="ECO:0007669"/>
    <property type="project" value="InterPro"/>
</dbReference>
<dbReference type="Pfam" id="PF07690">
    <property type="entry name" value="MFS_1"/>
    <property type="match status" value="1"/>
</dbReference>
<keyword evidence="6 8" id="KW-0472">Membrane</keyword>
<feature type="transmembrane region" description="Helical" evidence="8">
    <location>
        <begin position="226"/>
        <end position="248"/>
    </location>
</feature>
<proteinExistence type="inferred from homology"/>
<evidence type="ECO:0000256" key="3">
    <source>
        <dbReference type="ARBA" id="ARBA00022448"/>
    </source>
</evidence>
<dbReference type="PANTHER" id="PTHR23514:SF3">
    <property type="entry name" value="BYPASS OF STOP CODON PROTEIN 6"/>
    <property type="match status" value="1"/>
</dbReference>
<dbReference type="InterPro" id="IPR036259">
    <property type="entry name" value="MFS_trans_sf"/>
</dbReference>
<organism evidence="10 11">
    <name type="scientific">Knufia fluminis</name>
    <dbReference type="NCBI Taxonomy" id="191047"/>
    <lineage>
        <taxon>Eukaryota</taxon>
        <taxon>Fungi</taxon>
        <taxon>Dikarya</taxon>
        <taxon>Ascomycota</taxon>
        <taxon>Pezizomycotina</taxon>
        <taxon>Eurotiomycetes</taxon>
        <taxon>Chaetothyriomycetidae</taxon>
        <taxon>Chaetothyriales</taxon>
        <taxon>Trichomeriaceae</taxon>
        <taxon>Knufia</taxon>
    </lineage>
</organism>
<dbReference type="InterPro" id="IPR051788">
    <property type="entry name" value="MFS_Transporter"/>
</dbReference>
<feature type="transmembrane region" description="Helical" evidence="8">
    <location>
        <begin position="448"/>
        <end position="468"/>
    </location>
</feature>
<evidence type="ECO:0000313" key="11">
    <source>
        <dbReference type="Proteomes" id="UP001316803"/>
    </source>
</evidence>
<dbReference type="FunFam" id="1.20.1250.20:FF:000308">
    <property type="entry name" value="MFS efflux transporter"/>
    <property type="match status" value="1"/>
</dbReference>
<evidence type="ECO:0000313" key="10">
    <source>
        <dbReference type="EMBL" id="KAK5958132.1"/>
    </source>
</evidence>
<evidence type="ECO:0000256" key="2">
    <source>
        <dbReference type="ARBA" id="ARBA00008335"/>
    </source>
</evidence>
<accession>A0AAN8ISF2</accession>
<feature type="transmembrane region" description="Helical" evidence="8">
    <location>
        <begin position="161"/>
        <end position="182"/>
    </location>
</feature>
<feature type="compositionally biased region" description="Polar residues" evidence="7">
    <location>
        <begin position="13"/>
        <end position="36"/>
    </location>
</feature>
<feature type="transmembrane region" description="Helical" evidence="8">
    <location>
        <begin position="139"/>
        <end position="155"/>
    </location>
</feature>
<feature type="transmembrane region" description="Helical" evidence="8">
    <location>
        <begin position="105"/>
        <end position="127"/>
    </location>
</feature>
<dbReference type="Proteomes" id="UP001316803">
    <property type="component" value="Unassembled WGS sequence"/>
</dbReference>